<keyword evidence="2" id="KW-1185">Reference proteome</keyword>
<accession>A0ABQ9G663</accession>
<dbReference type="Proteomes" id="UP001159363">
    <property type="component" value="Chromosome 15"/>
</dbReference>
<protein>
    <submittedName>
        <fullName evidence="1">Uncharacterized protein</fullName>
    </submittedName>
</protein>
<gene>
    <name evidence="1" type="ORF">PR048_032377</name>
</gene>
<evidence type="ECO:0000313" key="2">
    <source>
        <dbReference type="Proteomes" id="UP001159363"/>
    </source>
</evidence>
<name>A0ABQ9G663_9NEOP</name>
<comment type="caution">
    <text evidence="1">The sequence shown here is derived from an EMBL/GenBank/DDBJ whole genome shotgun (WGS) entry which is preliminary data.</text>
</comment>
<dbReference type="EMBL" id="JARBHB010000016">
    <property type="protein sequence ID" value="KAJ8866534.1"/>
    <property type="molecule type" value="Genomic_DNA"/>
</dbReference>
<organism evidence="1 2">
    <name type="scientific">Dryococelus australis</name>
    <dbReference type="NCBI Taxonomy" id="614101"/>
    <lineage>
        <taxon>Eukaryota</taxon>
        <taxon>Metazoa</taxon>
        <taxon>Ecdysozoa</taxon>
        <taxon>Arthropoda</taxon>
        <taxon>Hexapoda</taxon>
        <taxon>Insecta</taxon>
        <taxon>Pterygota</taxon>
        <taxon>Neoptera</taxon>
        <taxon>Polyneoptera</taxon>
        <taxon>Phasmatodea</taxon>
        <taxon>Verophasmatodea</taxon>
        <taxon>Anareolatae</taxon>
        <taxon>Phasmatidae</taxon>
        <taxon>Eurycanthinae</taxon>
        <taxon>Dryococelus</taxon>
    </lineage>
</organism>
<reference evidence="1 2" key="1">
    <citation type="submission" date="2023-02" db="EMBL/GenBank/DDBJ databases">
        <title>LHISI_Scaffold_Assembly.</title>
        <authorList>
            <person name="Stuart O.P."/>
            <person name="Cleave R."/>
            <person name="Magrath M.J.L."/>
            <person name="Mikheyev A.S."/>
        </authorList>
    </citation>
    <scope>NUCLEOTIDE SEQUENCE [LARGE SCALE GENOMIC DNA]</scope>
    <source>
        <strain evidence="1">Daus_M_001</strain>
        <tissue evidence="1">Leg muscle</tissue>
    </source>
</reference>
<evidence type="ECO:0000313" key="1">
    <source>
        <dbReference type="EMBL" id="KAJ8866534.1"/>
    </source>
</evidence>
<sequence length="109" mass="13347">MKIRQLFKIGRDAWTKISPLILELLELTCRGWRLIRERELQTSYLFQPRYTMLQNNTLIKLRYLTNLFGLSHTNVRRLNFALFAKLYYNYKGRKFCYPQTRSIRFQPFC</sequence>
<proteinExistence type="predicted"/>